<keyword evidence="5" id="KW-0812">Transmembrane</keyword>
<evidence type="ECO:0000259" key="6">
    <source>
        <dbReference type="PROSITE" id="PS51720"/>
    </source>
</evidence>
<feature type="region of interest" description="Disordered" evidence="4">
    <location>
        <begin position="534"/>
        <end position="734"/>
    </location>
</feature>
<feature type="region of interest" description="Disordered" evidence="4">
    <location>
        <begin position="816"/>
        <end position="1116"/>
    </location>
</feature>
<name>A0AA88NLQ9_TACVA</name>
<dbReference type="SUPFAM" id="SSF52540">
    <property type="entry name" value="P-loop containing nucleoside triphosphate hydrolases"/>
    <property type="match status" value="1"/>
</dbReference>
<feature type="domain" description="AIG1-type G" evidence="6">
    <location>
        <begin position="8"/>
        <end position="209"/>
    </location>
</feature>
<protein>
    <recommendedName>
        <fullName evidence="6">AIG1-type G domain-containing protein</fullName>
    </recommendedName>
</protein>
<evidence type="ECO:0000256" key="3">
    <source>
        <dbReference type="ARBA" id="ARBA00023134"/>
    </source>
</evidence>
<organism evidence="7 8">
    <name type="scientific">Tachysurus vachellii</name>
    <name type="common">Darkbarbel catfish</name>
    <name type="synonym">Pelteobagrus vachellii</name>
    <dbReference type="NCBI Taxonomy" id="175792"/>
    <lineage>
        <taxon>Eukaryota</taxon>
        <taxon>Metazoa</taxon>
        <taxon>Chordata</taxon>
        <taxon>Craniata</taxon>
        <taxon>Vertebrata</taxon>
        <taxon>Euteleostomi</taxon>
        <taxon>Actinopterygii</taxon>
        <taxon>Neopterygii</taxon>
        <taxon>Teleostei</taxon>
        <taxon>Ostariophysi</taxon>
        <taxon>Siluriformes</taxon>
        <taxon>Bagridae</taxon>
        <taxon>Tachysurus</taxon>
    </lineage>
</organism>
<evidence type="ECO:0000256" key="2">
    <source>
        <dbReference type="ARBA" id="ARBA00022741"/>
    </source>
</evidence>
<keyword evidence="2" id="KW-0547">Nucleotide-binding</keyword>
<feature type="compositionally biased region" description="Basic and acidic residues" evidence="4">
    <location>
        <begin position="564"/>
        <end position="578"/>
    </location>
</feature>
<gene>
    <name evidence="7" type="ORF">Q7C36_004220</name>
</gene>
<accession>A0AA88NLQ9</accession>
<feature type="compositionally biased region" description="Basic and acidic residues" evidence="4">
    <location>
        <begin position="671"/>
        <end position="688"/>
    </location>
</feature>
<proteinExistence type="inferred from homology"/>
<feature type="compositionally biased region" description="Basic and acidic residues" evidence="4">
    <location>
        <begin position="1093"/>
        <end position="1109"/>
    </location>
</feature>
<feature type="compositionally biased region" description="Basic and acidic residues" evidence="4">
    <location>
        <begin position="969"/>
        <end position="981"/>
    </location>
</feature>
<keyword evidence="8" id="KW-1185">Reference proteome</keyword>
<dbReference type="InterPro" id="IPR027417">
    <property type="entry name" value="P-loop_NTPase"/>
</dbReference>
<dbReference type="GO" id="GO:0005525">
    <property type="term" value="F:GTP binding"/>
    <property type="evidence" value="ECO:0007669"/>
    <property type="project" value="UniProtKB-KW"/>
</dbReference>
<evidence type="ECO:0000313" key="8">
    <source>
        <dbReference type="Proteomes" id="UP001187315"/>
    </source>
</evidence>
<evidence type="ECO:0000256" key="5">
    <source>
        <dbReference type="SAM" id="Phobius"/>
    </source>
</evidence>
<dbReference type="PROSITE" id="PS51720">
    <property type="entry name" value="G_AIG1"/>
    <property type="match status" value="1"/>
</dbReference>
<dbReference type="Pfam" id="PF04548">
    <property type="entry name" value="AIG1"/>
    <property type="match status" value="1"/>
</dbReference>
<feature type="compositionally biased region" description="Polar residues" evidence="4">
    <location>
        <begin position="1081"/>
        <end position="1091"/>
    </location>
</feature>
<dbReference type="AlphaFoldDB" id="A0AA88NLQ9"/>
<feature type="compositionally biased region" description="Basic and acidic residues" evidence="4">
    <location>
        <begin position="1044"/>
        <end position="1055"/>
    </location>
</feature>
<feature type="compositionally biased region" description="Basic and acidic residues" evidence="4">
    <location>
        <begin position="1027"/>
        <end position="1036"/>
    </location>
</feature>
<dbReference type="InterPro" id="IPR045058">
    <property type="entry name" value="GIMA/IAN/Toc"/>
</dbReference>
<dbReference type="EMBL" id="JAVHJS010000004">
    <property type="protein sequence ID" value="KAK2860054.1"/>
    <property type="molecule type" value="Genomic_DNA"/>
</dbReference>
<comment type="caution">
    <text evidence="7">The sequence shown here is derived from an EMBL/GenBank/DDBJ whole genome shotgun (WGS) entry which is preliminary data.</text>
</comment>
<feature type="transmembrane region" description="Helical" evidence="5">
    <location>
        <begin position="348"/>
        <end position="368"/>
    </location>
</feature>
<dbReference type="InterPro" id="IPR006703">
    <property type="entry name" value="G_AIG1"/>
</dbReference>
<feature type="compositionally biased region" description="Basic and acidic residues" evidence="4">
    <location>
        <begin position="611"/>
        <end position="633"/>
    </location>
</feature>
<dbReference type="Gene3D" id="3.40.50.300">
    <property type="entry name" value="P-loop containing nucleotide triphosphate hydrolases"/>
    <property type="match status" value="1"/>
</dbReference>
<evidence type="ECO:0000256" key="4">
    <source>
        <dbReference type="SAM" id="MobiDB-lite"/>
    </source>
</evidence>
<keyword evidence="5" id="KW-1133">Transmembrane helix</keyword>
<feature type="compositionally biased region" description="Basic and acidic residues" evidence="4">
    <location>
        <begin position="994"/>
        <end position="1011"/>
    </location>
</feature>
<dbReference type="PANTHER" id="PTHR10903:SF107">
    <property type="entry name" value="GTPASE IMAP FAMILY MEMBER 4-LIKE-RELATED"/>
    <property type="match status" value="1"/>
</dbReference>
<dbReference type="PANTHER" id="PTHR10903">
    <property type="entry name" value="GTPASE, IMAP FAMILY MEMBER-RELATED"/>
    <property type="match status" value="1"/>
</dbReference>
<feature type="region of interest" description="Disordered" evidence="4">
    <location>
        <begin position="753"/>
        <end position="773"/>
    </location>
</feature>
<feature type="compositionally biased region" description="Basic and acidic residues" evidence="4">
    <location>
        <begin position="914"/>
        <end position="927"/>
    </location>
</feature>
<comment type="similarity">
    <text evidence="1">Belongs to the TRAFAC class TrmE-Era-EngA-EngB-Septin-like GTPase superfamily. AIG1/Toc34/Toc159-like paraseptin GTPase family. IAN subfamily.</text>
</comment>
<evidence type="ECO:0000313" key="7">
    <source>
        <dbReference type="EMBL" id="KAK2860054.1"/>
    </source>
</evidence>
<keyword evidence="3" id="KW-0342">GTP-binding</keyword>
<reference evidence="7" key="1">
    <citation type="submission" date="2023-08" db="EMBL/GenBank/DDBJ databases">
        <title>Pelteobagrus vachellii genome.</title>
        <authorList>
            <person name="Liu H."/>
        </authorList>
    </citation>
    <scope>NUCLEOTIDE SEQUENCE</scope>
    <source>
        <strain evidence="7">PRFRI_2022a</strain>
        <tissue evidence="7">Muscle</tissue>
    </source>
</reference>
<sequence>MAKEKKEMSRLSVILMGEEWTGKSSAGNTMLGQSVFKVDSDTEHVTHHIGIIEGRNVTVVDTPGWISECYPDVPLKTLKQGHNSVSFMCQGFHILLLTIPISQDQNWNQKLVQRLSNALSLFNADIWKHTMLLFTRYDLLDSKGFEQYLEGNGQAFQSLVEKCEQRYHVLNNRKCNDRKQVRELMEKIEQIVQVNDGQLLQLVTSEQKVGTLREHEMDTLRHNEQSKMEEPIMGESCFRLEDYMFKSLRPEENEPQNPTELLRSKSDLSHPADMQDAALEYSYIQNVYTESRPNLCSESPAEINRGLSRSSSEHTIVTCVLQISVCWRKIKPSCQTDWTSFTVYGDNWLFIMILYLFVTYLILIYKSYGVYKETGCQTMNTLDSGFVDHQQEPGKEIQGVFHSLLRHIVNNRPKSLDEEITKCSKMEHVEKIPQHSTRGNEEQMKQSEDEVLLQHIQKGEEEGEELHHGQKYIEDDELLQHICQSEDDNELPLHGKKDEEDEELLLHIHKDKEENKELPQPVYKHDENEELPQTIHNGEEEDEVLLQNIHKGEENEQLTQHSQKCRDDDEQQTQHDQKVEEDEELYQHIHKGEDDEQLTQHVQKGEEDEELHQHFYKGVEEHDEELLQHIYKGEDDEQLTQHGQKCRDDEQLTQHGQKGEEDEELPQHFYKGVEEHDEELLQHIHKGEEDEQLNQQGQKCRDDDEQLTQHGQKGEEDEELTQHGQKIEEDEALPQHFYKGVEEHDEELLKHIHKGEEDEQLTQHGQKCRDDDEELTQHICQGDEQLTQHFYKSAEEHDEELPYVHKYDKEDEEAFQPISQGDKDEQLIQHGQKCREDDEQLTQHGQKGKEDEELTQHGQKSEDYVLPQQFYKGVEEHDEELPYVEKYHKEDEEVFQNIRQGEEEEELPQHSQKAKGEELFQHIHKENEEDEDELPQHGETEQPQSSDKGEEEKSPKIKGVNEVISHPSKRGDKKEPPQQDYKEDDENMLQQKKRAVDDHTLKHSIKEEEKQMLQNNKIDYEVTDQPRNTDKGEEKLKLKRTRTMCRDGEWGHTKDINNNADTKVGEENPNQRQQVERRQQSPETKVPSSSRLNHKDAGEEDTRHYENIMRKRRRTKSLERFTAFTSAGEEDTKQHRDILKLRRTKSLERFDTFNK</sequence>
<dbReference type="Proteomes" id="UP001187315">
    <property type="component" value="Unassembled WGS sequence"/>
</dbReference>
<keyword evidence="5" id="KW-0472">Membrane</keyword>
<evidence type="ECO:0000256" key="1">
    <source>
        <dbReference type="ARBA" id="ARBA00008535"/>
    </source>
</evidence>